<accession>A0A101EJX7</accession>
<protein>
    <recommendedName>
        <fullName evidence="1">Polysaccharide pyruvyl transferase domain-containing protein</fullName>
    </recommendedName>
</protein>
<organism evidence="2 3">
    <name type="scientific">Thermococcus sibiricus</name>
    <dbReference type="NCBI Taxonomy" id="172049"/>
    <lineage>
        <taxon>Archaea</taxon>
        <taxon>Methanobacteriati</taxon>
        <taxon>Methanobacteriota</taxon>
        <taxon>Thermococci</taxon>
        <taxon>Thermococcales</taxon>
        <taxon>Thermococcaceae</taxon>
        <taxon>Thermococcus</taxon>
    </lineage>
</organism>
<reference evidence="3" key="1">
    <citation type="journal article" date="2015" name="MBio">
        <title>Genome-Resolved Metagenomic Analysis Reveals Roles for Candidate Phyla and Other Microbial Community Members in Biogeochemical Transformations in Oil Reservoirs.</title>
        <authorList>
            <person name="Hu P."/>
            <person name="Tom L."/>
            <person name="Singh A."/>
            <person name="Thomas B.C."/>
            <person name="Baker B.J."/>
            <person name="Piceno Y.M."/>
            <person name="Andersen G.L."/>
            <person name="Banfield J.F."/>
        </authorList>
    </citation>
    <scope>NUCLEOTIDE SEQUENCE [LARGE SCALE GENOMIC DNA]</scope>
</reference>
<comment type="caution">
    <text evidence="2">The sequence shown here is derived from an EMBL/GenBank/DDBJ whole genome shotgun (WGS) entry which is preliminary data.</text>
</comment>
<proteinExistence type="predicted"/>
<dbReference type="EMBL" id="LGFD01000068">
    <property type="protein sequence ID" value="KUK16754.1"/>
    <property type="molecule type" value="Genomic_DNA"/>
</dbReference>
<dbReference type="AlphaFoldDB" id="A0A101EJX7"/>
<name>A0A101EJX7_9EURY</name>
<evidence type="ECO:0000313" key="3">
    <source>
        <dbReference type="Proteomes" id="UP000053911"/>
    </source>
</evidence>
<evidence type="ECO:0000313" key="2">
    <source>
        <dbReference type="EMBL" id="KUK16754.1"/>
    </source>
</evidence>
<dbReference type="Proteomes" id="UP000053911">
    <property type="component" value="Unassembled WGS sequence"/>
</dbReference>
<sequence length="386" mass="45044">MNDNTRDILQLTLLGRHYNFNLGGNLQAFALYYTLKTLNGNCSVIDYLPNYLHDFSTTVKNILKNRGLLYLFRTGVNFGLNNIKGFFWHERKRRKMFVHFRKNIQFSEKTFFRFKELEERFSNSEDIFIVGSDLVWLPQSSLEVLRVYLLSFVKNGLKASYAASVGRPIPHSLKPIYAENLKEFDFISVREESSRKYLQEILPNLEIEVVLDPTALLSRDEWLEVAKKPSETPQRPYILVYDLYRSEEILPPTLRFAKKNQLNVITFSYSLIRKITHPKISSFYFSGPSEFLWLLSNAEVVVTSSFHGAVLATIFQKPFVAINPEPFAPASRILDFLNLVGCEDRFLDHPKDIEEISMEIDWKTINRNLEKQKRHSMDYLKKVVNG</sequence>
<dbReference type="InterPro" id="IPR007345">
    <property type="entry name" value="Polysacch_pyruvyl_Trfase"/>
</dbReference>
<dbReference type="Pfam" id="PF04230">
    <property type="entry name" value="PS_pyruv_trans"/>
    <property type="match status" value="1"/>
</dbReference>
<feature type="domain" description="Polysaccharide pyruvyl transferase" evidence="1">
    <location>
        <begin position="21"/>
        <end position="324"/>
    </location>
</feature>
<dbReference type="RefSeq" id="WP_283217960.1">
    <property type="nucleotide sequence ID" value="NZ_LGFD01000068.1"/>
</dbReference>
<gene>
    <name evidence="2" type="ORF">XD54_1956</name>
</gene>
<dbReference type="PATRIC" id="fig|172049.5.peg.193"/>
<evidence type="ECO:0000259" key="1">
    <source>
        <dbReference type="Pfam" id="PF04230"/>
    </source>
</evidence>